<name>A0A553CK84_9FLAO</name>
<dbReference type="PANTHER" id="PTHR41339:SF1">
    <property type="entry name" value="SECRETED PROTEIN"/>
    <property type="match status" value="1"/>
</dbReference>
<feature type="domain" description="PKD-like" evidence="4">
    <location>
        <begin position="585"/>
        <end position="651"/>
    </location>
</feature>
<dbReference type="NCBIfam" id="TIGR04183">
    <property type="entry name" value="Por_Secre_tail"/>
    <property type="match status" value="1"/>
</dbReference>
<dbReference type="InterPro" id="IPR045829">
    <property type="entry name" value="PKD_6"/>
</dbReference>
<dbReference type="Pfam" id="PF18962">
    <property type="entry name" value="Por_Secre_tail"/>
    <property type="match status" value="1"/>
</dbReference>
<organism evidence="5 6">
    <name type="scientific">Flavobacterium franklandianum</name>
    <dbReference type="NCBI Taxonomy" id="2594430"/>
    <lineage>
        <taxon>Bacteria</taxon>
        <taxon>Pseudomonadati</taxon>
        <taxon>Bacteroidota</taxon>
        <taxon>Flavobacteriia</taxon>
        <taxon>Flavobacteriales</taxon>
        <taxon>Flavobacteriaceae</taxon>
        <taxon>Flavobacterium</taxon>
    </lineage>
</organism>
<keyword evidence="6" id="KW-1185">Reference proteome</keyword>
<dbReference type="Proteomes" id="UP000318585">
    <property type="component" value="Unassembled WGS sequence"/>
</dbReference>
<feature type="chain" id="PRO_5021859613" evidence="2">
    <location>
        <begin position="20"/>
        <end position="1294"/>
    </location>
</feature>
<sequence>MKKNYLIVMLALVCNFAMAQIQQTSYRGAFAPAPTAMWTNGWANFDPINTVYSSIAPTLVTGDITSNVTWTKDKVYELTGLITVRNNATLTIQAGTVIRSNATASALVITRGAKLIANGTAAEPIVFTSKNAAGSRQRGDWGGIVMLGKARYNLNNGVNYIEGLSQNVNTEFGGGTSPINNDNSGSLQYVRIEFAGFVFAPNNELNGLTMGAVGSGTTIDYVQVSYSNDDSFEWFGGSVNCKHLIAFNGLDDDFDTDNGYKGIVQFGLSIKDPLAADISTSECFESDNNASGSDTTSAQPYGDFTSAIFTNFTCIGANARPNGAGFVSPNSLHDKGLRLRRASQLKIFNSIFLDFKKGLVIESLSSNAAAVADVLKFKNNLIVSPAVFSTVNTTSSSTPTTANVTAWFAASGNTTFATNTSLLTRPYDLTSATNYKTITDNADTVNIDYRPSSADATTGASFTDASLSGLLTVGAAPGVISPLNYCKGIVAPALAANLTGTGVSLRWYTSETIATFSTTAPVPATTVVGSKTYYVAEVDGSGTVSNRAPIVVTIAAAPLVALGTITSTVGGVAATAAVGPYVGTTTPLTYTVPASSEGGVASYLWSVPLGVNIISGQGTNTIVVNYNNVVAGLLKIGNIAVQARNTALCGGAIKTLAITAVLPAAPSALKMTDALLPIPVSGTPTAVTSFAQYMGTNTPLVLTATPVAAASSYVWELPTGVNLVLTGAPTVTTLYYNVFPFTVGSASAPTTAGNVYYKIDKTSYSDGTSISTGRIIRIARAATGSLPAITAFNNELTNLNNEGVAINPAYPIVATTPSNVITVNFAGVTSANTFNYSTTAATPVSTNVLRIGVKARNGVGASVTANATAVNPATTSTAKLLTLKAILPKAPATLKLTNAAAVDPLLGVTIISKFVGTTTPFTLTAATSATASSYQWELPAGVTQLSGGTSNVITVDFAGVASGTTSLYLGVKGVNGIGVSATSNVLLTPATSSTAKLLKLTTSVPAVVATVAGQIAGVCGESSYNYTITPSLLATSYVVTAPAGSVVTSASNLTNTSEVLATTDLTFTVTYPAGFVASASAAKSIAIAAVNGVGTSATNKVVALSTAMPAIGIATGGTTFQRTTPQVIGVPAVLGATNYTWVAIDGAVITDGQGTNLVTVDFSAVSSSKTTNKLTVVATNACGASSAIKSITLASSTPGARMRQVALAVNVTEVYPNPVSSDFNIDVTASKAGVLEISIYSLDGTMVVSPKSVQLQEGTNTINENISSLKSGIYIVQLVNSSNNEVITKKLIKE</sequence>
<evidence type="ECO:0000256" key="2">
    <source>
        <dbReference type="SAM" id="SignalP"/>
    </source>
</evidence>
<reference evidence="5 6" key="1">
    <citation type="submission" date="2019-07" db="EMBL/GenBank/DDBJ databases">
        <title>Novel species of Flavobacterium.</title>
        <authorList>
            <person name="Liu Q."/>
            <person name="Xin Y.-H."/>
        </authorList>
    </citation>
    <scope>NUCLEOTIDE SEQUENCE [LARGE SCALE GENOMIC DNA]</scope>
    <source>
        <strain evidence="5 6">LB3P56</strain>
    </source>
</reference>
<protein>
    <submittedName>
        <fullName evidence="5">T9SS type A sorting domain-containing protein</fullName>
    </submittedName>
</protein>
<accession>A0A553CK84</accession>
<evidence type="ECO:0000313" key="6">
    <source>
        <dbReference type="Proteomes" id="UP000318585"/>
    </source>
</evidence>
<feature type="domain" description="Secretion system C-terminal sorting" evidence="3">
    <location>
        <begin position="1214"/>
        <end position="1292"/>
    </location>
</feature>
<dbReference type="RefSeq" id="WP_144071514.1">
    <property type="nucleotide sequence ID" value="NZ_VJZR01000007.1"/>
</dbReference>
<dbReference type="PANTHER" id="PTHR41339">
    <property type="entry name" value="LIPL48"/>
    <property type="match status" value="1"/>
</dbReference>
<feature type="signal peptide" evidence="2">
    <location>
        <begin position="1"/>
        <end position="19"/>
    </location>
</feature>
<evidence type="ECO:0000259" key="4">
    <source>
        <dbReference type="Pfam" id="PF19408"/>
    </source>
</evidence>
<keyword evidence="1 2" id="KW-0732">Signal</keyword>
<proteinExistence type="predicted"/>
<dbReference type="OrthoDB" id="1521716at2"/>
<gene>
    <name evidence="5" type="ORF">FNW17_09525</name>
</gene>
<dbReference type="InterPro" id="IPR026444">
    <property type="entry name" value="Secre_tail"/>
</dbReference>
<dbReference type="Pfam" id="PF19408">
    <property type="entry name" value="PKD_6"/>
    <property type="match status" value="3"/>
</dbReference>
<feature type="domain" description="PKD-like" evidence="4">
    <location>
        <begin position="1124"/>
        <end position="1188"/>
    </location>
</feature>
<feature type="domain" description="PKD-like" evidence="4">
    <location>
        <begin position="922"/>
        <end position="984"/>
    </location>
</feature>
<dbReference type="EMBL" id="VJZR01000007">
    <property type="protein sequence ID" value="TRX20898.1"/>
    <property type="molecule type" value="Genomic_DNA"/>
</dbReference>
<comment type="caution">
    <text evidence="5">The sequence shown here is derived from an EMBL/GenBank/DDBJ whole genome shotgun (WGS) entry which is preliminary data.</text>
</comment>
<evidence type="ECO:0000256" key="1">
    <source>
        <dbReference type="ARBA" id="ARBA00022729"/>
    </source>
</evidence>
<evidence type="ECO:0000313" key="5">
    <source>
        <dbReference type="EMBL" id="TRX20898.1"/>
    </source>
</evidence>
<evidence type="ECO:0000259" key="3">
    <source>
        <dbReference type="Pfam" id="PF18962"/>
    </source>
</evidence>